<dbReference type="SMART" id="SM00232">
    <property type="entry name" value="JAB_MPN"/>
    <property type="match status" value="1"/>
</dbReference>
<feature type="compositionally biased region" description="Low complexity" evidence="9">
    <location>
        <begin position="282"/>
        <end position="291"/>
    </location>
</feature>
<comment type="similarity">
    <text evidence="2">Belongs to the peptidase M67C family.</text>
</comment>
<dbReference type="Pfam" id="PF01398">
    <property type="entry name" value="JAB"/>
    <property type="match status" value="1"/>
</dbReference>
<dbReference type="GO" id="GO:0006508">
    <property type="term" value="P:proteolysis"/>
    <property type="evidence" value="ECO:0007669"/>
    <property type="project" value="UniProtKB-KW"/>
</dbReference>
<keyword evidence="6" id="KW-0378">Hydrolase</keyword>
<evidence type="ECO:0000313" key="12">
    <source>
        <dbReference type="Proteomes" id="UP000054270"/>
    </source>
</evidence>
<evidence type="ECO:0000256" key="2">
    <source>
        <dbReference type="ARBA" id="ARBA00010981"/>
    </source>
</evidence>
<dbReference type="GO" id="GO:0005768">
    <property type="term" value="C:endosome"/>
    <property type="evidence" value="ECO:0007669"/>
    <property type="project" value="TreeGrafter"/>
</dbReference>
<dbReference type="GO" id="GO:0016020">
    <property type="term" value="C:membrane"/>
    <property type="evidence" value="ECO:0007669"/>
    <property type="project" value="TreeGrafter"/>
</dbReference>
<dbReference type="SUPFAM" id="SSF102712">
    <property type="entry name" value="JAB1/MPN domain"/>
    <property type="match status" value="1"/>
</dbReference>
<feature type="compositionally biased region" description="Basic and acidic residues" evidence="9">
    <location>
        <begin position="127"/>
        <end position="136"/>
    </location>
</feature>
<dbReference type="Gene3D" id="1.20.58.80">
    <property type="entry name" value="Phosphotransferase system, lactose/cellobiose-type IIA subunit"/>
    <property type="match status" value="1"/>
</dbReference>
<dbReference type="PROSITE" id="PS50249">
    <property type="entry name" value="MPN"/>
    <property type="match status" value="1"/>
</dbReference>
<evidence type="ECO:0000259" key="10">
    <source>
        <dbReference type="PROSITE" id="PS50249"/>
    </source>
</evidence>
<feature type="region of interest" description="Disordered" evidence="9">
    <location>
        <begin position="349"/>
        <end position="406"/>
    </location>
</feature>
<dbReference type="Proteomes" id="UP000054270">
    <property type="component" value="Unassembled WGS sequence"/>
</dbReference>
<dbReference type="CDD" id="cd08066">
    <property type="entry name" value="MPN_AMSH_like"/>
    <property type="match status" value="1"/>
</dbReference>
<keyword evidence="7" id="KW-0862">Zinc</keyword>
<keyword evidence="12" id="KW-1185">Reference proteome</keyword>
<evidence type="ECO:0000256" key="3">
    <source>
        <dbReference type="ARBA" id="ARBA00022670"/>
    </source>
</evidence>
<feature type="region of interest" description="Disordered" evidence="9">
    <location>
        <begin position="454"/>
        <end position="497"/>
    </location>
</feature>
<dbReference type="PANTHER" id="PTHR12947">
    <property type="entry name" value="AMSH-LIKE PROTEASE"/>
    <property type="match status" value="1"/>
</dbReference>
<feature type="compositionally biased region" description="Basic and acidic residues" evidence="9">
    <location>
        <begin position="370"/>
        <end position="381"/>
    </location>
</feature>
<accession>A0A0D2MJ92</accession>
<dbReference type="InterPro" id="IPR000555">
    <property type="entry name" value="JAMM/MPN+_dom"/>
</dbReference>
<dbReference type="STRING" id="945553.A0A0D2MJ92"/>
<feature type="compositionally biased region" description="Low complexity" evidence="9">
    <location>
        <begin position="242"/>
        <end position="251"/>
    </location>
</feature>
<feature type="compositionally biased region" description="Basic and acidic residues" evidence="9">
    <location>
        <begin position="252"/>
        <end position="281"/>
    </location>
</feature>
<keyword evidence="5" id="KW-0833">Ubl conjugation pathway</keyword>
<proteinExistence type="inferred from homology"/>
<reference evidence="12" key="1">
    <citation type="submission" date="2014-04" db="EMBL/GenBank/DDBJ databases">
        <title>Evolutionary Origins and Diversification of the Mycorrhizal Mutualists.</title>
        <authorList>
            <consortium name="DOE Joint Genome Institute"/>
            <consortium name="Mycorrhizal Genomics Consortium"/>
            <person name="Kohler A."/>
            <person name="Kuo A."/>
            <person name="Nagy L.G."/>
            <person name="Floudas D."/>
            <person name="Copeland A."/>
            <person name="Barry K.W."/>
            <person name="Cichocki N."/>
            <person name="Veneault-Fourrey C."/>
            <person name="LaButti K."/>
            <person name="Lindquist E.A."/>
            <person name="Lipzen A."/>
            <person name="Lundell T."/>
            <person name="Morin E."/>
            <person name="Murat C."/>
            <person name="Riley R."/>
            <person name="Ohm R."/>
            <person name="Sun H."/>
            <person name="Tunlid A."/>
            <person name="Henrissat B."/>
            <person name="Grigoriev I.V."/>
            <person name="Hibbett D.S."/>
            <person name="Martin F."/>
        </authorList>
    </citation>
    <scope>NUCLEOTIDE SEQUENCE [LARGE SCALE GENOMIC DNA]</scope>
    <source>
        <strain evidence="12">FD-334 SS-4</strain>
    </source>
</reference>
<feature type="compositionally biased region" description="Low complexity" evidence="9">
    <location>
        <begin position="299"/>
        <end position="319"/>
    </location>
</feature>
<dbReference type="OrthoDB" id="3640at2759"/>
<dbReference type="GO" id="GO:0061578">
    <property type="term" value="F:K63-linked deubiquitinase activity"/>
    <property type="evidence" value="ECO:0007669"/>
    <property type="project" value="InterPro"/>
</dbReference>
<protein>
    <recommendedName>
        <fullName evidence="10">MPN domain-containing protein</fullName>
    </recommendedName>
</protein>
<evidence type="ECO:0000256" key="9">
    <source>
        <dbReference type="SAM" id="MobiDB-lite"/>
    </source>
</evidence>
<dbReference type="GO" id="GO:0070536">
    <property type="term" value="P:protein K63-linked deubiquitination"/>
    <property type="evidence" value="ECO:0007669"/>
    <property type="project" value="InterPro"/>
</dbReference>
<feature type="region of interest" description="Disordered" evidence="9">
    <location>
        <begin position="241"/>
        <end position="319"/>
    </location>
</feature>
<dbReference type="EMBL" id="KN817541">
    <property type="protein sequence ID" value="KJA23723.1"/>
    <property type="molecule type" value="Genomic_DNA"/>
</dbReference>
<sequence>MSHNDPNFSKSGPAKRPSSITELAERALVDLWDETKDFKYYLRVAEKYRKDGKEFARKGDLEGAFIQLARAATLVLEKLPNHRDYNDMLTSNQRHNLALNGQDILDNLADLKVTIVDRYDKWLQRHPDGVDQERTPNARTQKIANDDAASRAQAQRERFQEEERARAQQRIAAEEAAKWKQLRETRAQDEAERARRKEAMAAAVRKAAPGVDYTFSRPPNGYGSQSTVVLADGRPSNDILLQQQQQQQQEQMRLREEEITRRQAEQKQKQAQEGIARRQQEAEAVAQAARQNLLPPPSYAANGTPSSSSSASPMFSSYSTSTAATTPAYQHTPIEYPVVRHPSMVMPLENPTQYEGESTDSESLHSSTTDFRRIHKPEYRTPTRTIRSPSYPPPVTTTSPTPGAGSVRYPSLMSQHQKTQGYFPSLNSMFMDTGDRHHGPGSILFGSNGNGYPGLLAPATSDSDSSQYGQRNQQASTSYSRPQPPVPGPPPPIPATQVQTGRIPIPADAVFDPNIPLKSVSFPRECLPRFLAIAKVNTERNRETCGLLLGKDKGHKYSVTTLLIPKQHATSDTCTMDEEELVLKFTEERSLITLGWIHTHPSQSCFMSSVDLHTHSGFQRMLPESFAVVCAPKSNPNFGIFRLTDPPGLYTILQCNAKEAFHPHPDKPIYTVVSSRMPTRGTYR</sequence>
<dbReference type="OMA" id="HQLKQGY"/>
<feature type="domain" description="MPN" evidence="10">
    <location>
        <begin position="519"/>
        <end position="649"/>
    </location>
</feature>
<keyword evidence="8" id="KW-0482">Metalloprotease</keyword>
<dbReference type="InterPro" id="IPR015063">
    <property type="entry name" value="USP8_dimer"/>
</dbReference>
<evidence type="ECO:0000256" key="1">
    <source>
        <dbReference type="ARBA" id="ARBA00001947"/>
    </source>
</evidence>
<feature type="compositionally biased region" description="Basic and acidic residues" evidence="9">
    <location>
        <begin position="144"/>
        <end position="162"/>
    </location>
</feature>
<dbReference type="GO" id="GO:0046872">
    <property type="term" value="F:metal ion binding"/>
    <property type="evidence" value="ECO:0007669"/>
    <property type="project" value="UniProtKB-KW"/>
</dbReference>
<dbReference type="InterPro" id="IPR037518">
    <property type="entry name" value="MPN"/>
</dbReference>
<evidence type="ECO:0000256" key="7">
    <source>
        <dbReference type="ARBA" id="ARBA00022833"/>
    </source>
</evidence>
<dbReference type="Gene3D" id="3.40.140.10">
    <property type="entry name" value="Cytidine Deaminase, domain 2"/>
    <property type="match status" value="1"/>
</dbReference>
<feature type="compositionally biased region" description="Pro residues" evidence="9">
    <location>
        <begin position="482"/>
        <end position="494"/>
    </location>
</feature>
<gene>
    <name evidence="11" type="ORF">HYPSUDRAFT_39570</name>
</gene>
<comment type="cofactor">
    <cofactor evidence="1">
        <name>Zn(2+)</name>
        <dbReference type="ChEBI" id="CHEBI:29105"/>
    </cofactor>
</comment>
<keyword evidence="3" id="KW-0645">Protease</keyword>
<feature type="region of interest" description="Disordered" evidence="9">
    <location>
        <begin position="211"/>
        <end position="230"/>
    </location>
</feature>
<dbReference type="InterPro" id="IPR044098">
    <property type="entry name" value="STAMBP/STALP-like_MPN"/>
</dbReference>
<dbReference type="PANTHER" id="PTHR12947:SF13">
    <property type="entry name" value="FI19924P1"/>
    <property type="match status" value="1"/>
</dbReference>
<evidence type="ECO:0000313" key="11">
    <source>
        <dbReference type="EMBL" id="KJA23723.1"/>
    </source>
</evidence>
<dbReference type="MEROPS" id="M67.A04"/>
<evidence type="ECO:0000256" key="6">
    <source>
        <dbReference type="ARBA" id="ARBA00022801"/>
    </source>
</evidence>
<evidence type="ECO:0000256" key="8">
    <source>
        <dbReference type="ARBA" id="ARBA00023049"/>
    </source>
</evidence>
<keyword evidence="4" id="KW-0479">Metal-binding</keyword>
<name>A0A0D2MJ92_HYPSF</name>
<organism evidence="11 12">
    <name type="scientific">Hypholoma sublateritium (strain FD-334 SS-4)</name>
    <dbReference type="NCBI Taxonomy" id="945553"/>
    <lineage>
        <taxon>Eukaryota</taxon>
        <taxon>Fungi</taxon>
        <taxon>Dikarya</taxon>
        <taxon>Basidiomycota</taxon>
        <taxon>Agaricomycotina</taxon>
        <taxon>Agaricomycetes</taxon>
        <taxon>Agaricomycetidae</taxon>
        <taxon>Agaricales</taxon>
        <taxon>Agaricineae</taxon>
        <taxon>Strophariaceae</taxon>
        <taxon>Hypholoma</taxon>
    </lineage>
</organism>
<dbReference type="AlphaFoldDB" id="A0A0D2MJ92"/>
<evidence type="ECO:0000256" key="4">
    <source>
        <dbReference type="ARBA" id="ARBA00022723"/>
    </source>
</evidence>
<dbReference type="Pfam" id="PF08969">
    <property type="entry name" value="USP8_dimer"/>
    <property type="match status" value="1"/>
</dbReference>
<evidence type="ECO:0000256" key="5">
    <source>
        <dbReference type="ARBA" id="ARBA00022786"/>
    </source>
</evidence>
<dbReference type="GO" id="GO:0140492">
    <property type="term" value="F:metal-dependent deubiquitinase activity"/>
    <property type="evidence" value="ECO:0007669"/>
    <property type="project" value="InterPro"/>
</dbReference>
<feature type="compositionally biased region" description="Polar residues" evidence="9">
    <location>
        <begin position="460"/>
        <end position="481"/>
    </location>
</feature>
<feature type="region of interest" description="Disordered" evidence="9">
    <location>
        <begin position="127"/>
        <end position="162"/>
    </location>
</feature>